<comment type="caution">
    <text evidence="3">The sequence shown here is derived from an EMBL/GenBank/DDBJ whole genome shotgun (WGS) entry which is preliminary data.</text>
</comment>
<evidence type="ECO:0000313" key="4">
    <source>
        <dbReference type="Proteomes" id="UP000054988"/>
    </source>
</evidence>
<evidence type="ECO:0000313" key="3">
    <source>
        <dbReference type="EMBL" id="KTB40529.1"/>
    </source>
</evidence>
<dbReference type="InterPro" id="IPR055080">
    <property type="entry name" value="Gal80p-like_C"/>
</dbReference>
<name>A0A0W0FVY2_MONRR</name>
<sequence>MAPIRLGFVGLSANGWAASTLVPPFLEEPLSSKYTITAVSTSSPTSAAASAEKYSKVFNAPVKGYHGSTEQIANDPTIDMVAISIRTPGHVEATLPVLRAKKDLFIEWPAGNQLAGTTSIANAARESGVKTLVGFQTRQAAYVRKIKEILDSGKLGRIVSTSLVSCFTWPDLGIRGPVGLAAQSYLLQNANGASMVDVDAGHLIDTLHYLFGPIASITSHLSNQYPTVQLMDVSGKPAGDPISQDDIHQIIFGGQFGNKDGTVFSVNIRNVYSKHSAGLFWIIDGEKGAIRIQAEGEKGFTFMKADPELWFNGEKIEVETDTEAQRATRYWDKFADGEAGEYATMEDALQAKRVVDAIFTSNREGRRLDLL</sequence>
<dbReference type="Gene3D" id="3.40.50.720">
    <property type="entry name" value="NAD(P)-binding Rossmann-like Domain"/>
    <property type="match status" value="1"/>
</dbReference>
<dbReference type="Pfam" id="PF01408">
    <property type="entry name" value="GFO_IDH_MocA"/>
    <property type="match status" value="1"/>
</dbReference>
<reference evidence="3 4" key="1">
    <citation type="submission" date="2015-12" db="EMBL/GenBank/DDBJ databases">
        <title>Draft genome sequence of Moniliophthora roreri, the causal agent of frosty pod rot of cacao.</title>
        <authorList>
            <person name="Aime M.C."/>
            <person name="Diaz-Valderrama J.R."/>
            <person name="Kijpornyongpan T."/>
            <person name="Phillips-Mora W."/>
        </authorList>
    </citation>
    <scope>NUCLEOTIDE SEQUENCE [LARGE SCALE GENOMIC DNA]</scope>
    <source>
        <strain evidence="3 4">MCA 2952</strain>
    </source>
</reference>
<dbReference type="Pfam" id="PF22685">
    <property type="entry name" value="Gal80p_C-like"/>
    <property type="match status" value="1"/>
</dbReference>
<feature type="domain" description="Gfo/Idh/MocA-like oxidoreductase N-terminal" evidence="1">
    <location>
        <begin position="4"/>
        <end position="135"/>
    </location>
</feature>
<dbReference type="InterPro" id="IPR000683">
    <property type="entry name" value="Gfo/Idh/MocA-like_OxRdtase_N"/>
</dbReference>
<organism evidence="3 4">
    <name type="scientific">Moniliophthora roreri</name>
    <name type="common">Frosty pod rot fungus</name>
    <name type="synonym">Monilia roreri</name>
    <dbReference type="NCBI Taxonomy" id="221103"/>
    <lineage>
        <taxon>Eukaryota</taxon>
        <taxon>Fungi</taxon>
        <taxon>Dikarya</taxon>
        <taxon>Basidiomycota</taxon>
        <taxon>Agaricomycotina</taxon>
        <taxon>Agaricomycetes</taxon>
        <taxon>Agaricomycetidae</taxon>
        <taxon>Agaricales</taxon>
        <taxon>Marasmiineae</taxon>
        <taxon>Marasmiaceae</taxon>
        <taxon>Moniliophthora</taxon>
    </lineage>
</organism>
<dbReference type="eggNOG" id="KOG2741">
    <property type="taxonomic scope" value="Eukaryota"/>
</dbReference>
<evidence type="ECO:0000259" key="1">
    <source>
        <dbReference type="Pfam" id="PF01408"/>
    </source>
</evidence>
<feature type="domain" description="Gal80p-like C-terminal" evidence="2">
    <location>
        <begin position="142"/>
        <end position="293"/>
    </location>
</feature>
<dbReference type="SUPFAM" id="SSF55347">
    <property type="entry name" value="Glyceraldehyde-3-phosphate dehydrogenase-like, C-terminal domain"/>
    <property type="match status" value="1"/>
</dbReference>
<evidence type="ECO:0000259" key="2">
    <source>
        <dbReference type="Pfam" id="PF22685"/>
    </source>
</evidence>
<dbReference type="InterPro" id="IPR051317">
    <property type="entry name" value="Gfo/Idh/MocA_oxidoreduct"/>
</dbReference>
<proteinExistence type="predicted"/>
<dbReference type="PANTHER" id="PTHR43708:SF1">
    <property type="entry name" value="GALACTOSE_LACTOSE METABOLISM REGULATORY PROTEIN GAL80"/>
    <property type="match status" value="1"/>
</dbReference>
<dbReference type="AlphaFoldDB" id="A0A0W0FVY2"/>
<dbReference type="SUPFAM" id="SSF51735">
    <property type="entry name" value="NAD(P)-binding Rossmann-fold domains"/>
    <property type="match status" value="1"/>
</dbReference>
<dbReference type="Gene3D" id="3.30.360.10">
    <property type="entry name" value="Dihydrodipicolinate Reductase, domain 2"/>
    <property type="match status" value="1"/>
</dbReference>
<protein>
    <recommendedName>
        <fullName evidence="5">Dimeric dihydrodiol</fullName>
    </recommendedName>
</protein>
<dbReference type="GO" id="GO:0000166">
    <property type="term" value="F:nucleotide binding"/>
    <property type="evidence" value="ECO:0007669"/>
    <property type="project" value="InterPro"/>
</dbReference>
<accession>A0A0W0FVY2</accession>
<dbReference type="EMBL" id="LATX01001573">
    <property type="protein sequence ID" value="KTB40529.1"/>
    <property type="molecule type" value="Genomic_DNA"/>
</dbReference>
<dbReference type="PANTHER" id="PTHR43708">
    <property type="entry name" value="CONSERVED EXPRESSED OXIDOREDUCTASE (EUROFUNG)"/>
    <property type="match status" value="1"/>
</dbReference>
<dbReference type="Proteomes" id="UP000054988">
    <property type="component" value="Unassembled WGS sequence"/>
</dbReference>
<evidence type="ECO:0008006" key="5">
    <source>
        <dbReference type="Google" id="ProtNLM"/>
    </source>
</evidence>
<dbReference type="InterPro" id="IPR036291">
    <property type="entry name" value="NAD(P)-bd_dom_sf"/>
</dbReference>
<gene>
    <name evidence="3" type="ORF">WG66_6912</name>
</gene>